<gene>
    <name evidence="2" type="ORF">F6X38_00900</name>
</gene>
<sequence>MRRVRYSDAALRSLGEIFVHVRETSGSAAVGRRRVAAIRARCSQLAGLPGTMGRARSELGPDLRYAVSESHVIFFRYAGGDVFEVVEILDGHRDLDAYFGSGA</sequence>
<dbReference type="RefSeq" id="WP_150967653.1">
    <property type="nucleotide sequence ID" value="NZ_VZDO01000001.1"/>
</dbReference>
<dbReference type="InterPro" id="IPR035093">
    <property type="entry name" value="RelE/ParE_toxin_dom_sf"/>
</dbReference>
<evidence type="ECO:0000256" key="1">
    <source>
        <dbReference type="ARBA" id="ARBA00022649"/>
    </source>
</evidence>
<reference evidence="2 3" key="1">
    <citation type="submission" date="2019-09" db="EMBL/GenBank/DDBJ databases">
        <title>YIM 132180 draft genome.</title>
        <authorList>
            <person name="Zhang K."/>
        </authorList>
    </citation>
    <scope>NUCLEOTIDE SEQUENCE [LARGE SCALE GENOMIC DNA]</scope>
    <source>
        <strain evidence="2 3">YIM 132180</strain>
    </source>
</reference>
<organism evidence="2 3">
    <name type="scientific">Plantimonas leprariae</name>
    <dbReference type="NCBI Taxonomy" id="2615207"/>
    <lineage>
        <taxon>Bacteria</taxon>
        <taxon>Pseudomonadati</taxon>
        <taxon>Pseudomonadota</taxon>
        <taxon>Alphaproteobacteria</taxon>
        <taxon>Hyphomicrobiales</taxon>
        <taxon>Aurantimonadaceae</taxon>
        <taxon>Plantimonas</taxon>
    </lineage>
</organism>
<comment type="caution">
    <text evidence="2">The sequence shown here is derived from an EMBL/GenBank/DDBJ whole genome shotgun (WGS) entry which is preliminary data.</text>
</comment>
<dbReference type="Proteomes" id="UP000432089">
    <property type="component" value="Unassembled WGS sequence"/>
</dbReference>
<evidence type="ECO:0000313" key="2">
    <source>
        <dbReference type="EMBL" id="KAB0682682.1"/>
    </source>
</evidence>
<dbReference type="AlphaFoldDB" id="A0A7V7TY74"/>
<dbReference type="Gene3D" id="3.30.2310.20">
    <property type="entry name" value="RelE-like"/>
    <property type="match status" value="1"/>
</dbReference>
<accession>A0A7V7TY74</accession>
<keyword evidence="1" id="KW-1277">Toxin-antitoxin system</keyword>
<name>A0A7V7TY74_9HYPH</name>
<evidence type="ECO:0000313" key="3">
    <source>
        <dbReference type="Proteomes" id="UP000432089"/>
    </source>
</evidence>
<proteinExistence type="predicted"/>
<dbReference type="InterPro" id="IPR007712">
    <property type="entry name" value="RelE/ParE_toxin"/>
</dbReference>
<keyword evidence="3" id="KW-1185">Reference proteome</keyword>
<dbReference type="EMBL" id="VZDO01000001">
    <property type="protein sequence ID" value="KAB0682682.1"/>
    <property type="molecule type" value="Genomic_DNA"/>
</dbReference>
<dbReference type="Pfam" id="PF05016">
    <property type="entry name" value="ParE_toxin"/>
    <property type="match status" value="1"/>
</dbReference>
<protein>
    <submittedName>
        <fullName evidence="2">Type II toxin-antitoxin system RelE/ParE family toxin</fullName>
    </submittedName>
</protein>